<dbReference type="InterPro" id="IPR001245">
    <property type="entry name" value="Ser-Thr/Tyr_kinase_cat_dom"/>
</dbReference>
<evidence type="ECO:0000256" key="4">
    <source>
        <dbReference type="ARBA" id="ARBA00022777"/>
    </source>
</evidence>
<dbReference type="InterPro" id="IPR050494">
    <property type="entry name" value="Ser_Thr_dual-spec_kinase"/>
</dbReference>
<dbReference type="Gene3D" id="1.10.510.10">
    <property type="entry name" value="Transferase(Phosphotransferase) domain 1"/>
    <property type="match status" value="1"/>
</dbReference>
<organism evidence="9 10">
    <name type="scientific">[Emmonsia] crescens</name>
    <dbReference type="NCBI Taxonomy" id="73230"/>
    <lineage>
        <taxon>Eukaryota</taxon>
        <taxon>Fungi</taxon>
        <taxon>Dikarya</taxon>
        <taxon>Ascomycota</taxon>
        <taxon>Pezizomycotina</taxon>
        <taxon>Eurotiomycetes</taxon>
        <taxon>Eurotiomycetidae</taxon>
        <taxon>Onygenales</taxon>
        <taxon>Ajellomycetaceae</taxon>
        <taxon>Emergomyces</taxon>
    </lineage>
</organism>
<evidence type="ECO:0000256" key="5">
    <source>
        <dbReference type="ARBA" id="ARBA00022840"/>
    </source>
</evidence>
<evidence type="ECO:0000313" key="9">
    <source>
        <dbReference type="EMBL" id="KKZ67271.1"/>
    </source>
</evidence>
<feature type="region of interest" description="Disordered" evidence="7">
    <location>
        <begin position="1"/>
        <end position="20"/>
    </location>
</feature>
<dbReference type="Proteomes" id="UP000034164">
    <property type="component" value="Unassembled WGS sequence"/>
</dbReference>
<evidence type="ECO:0000256" key="1">
    <source>
        <dbReference type="ARBA" id="ARBA00022527"/>
    </source>
</evidence>
<comment type="caution">
    <text evidence="9">The sequence shown here is derived from an EMBL/GenBank/DDBJ whole genome shotgun (WGS) entry which is preliminary data.</text>
</comment>
<keyword evidence="3 6" id="KW-0547">Nucleotide-binding</keyword>
<name>A0A0G2JBD1_9EURO</name>
<keyword evidence="1" id="KW-0723">Serine/threonine-protein kinase</keyword>
<proteinExistence type="predicted"/>
<dbReference type="GO" id="GO:0004674">
    <property type="term" value="F:protein serine/threonine kinase activity"/>
    <property type="evidence" value="ECO:0007669"/>
    <property type="project" value="UniProtKB-KW"/>
</dbReference>
<dbReference type="OrthoDB" id="5979581at2759"/>
<evidence type="ECO:0000256" key="7">
    <source>
        <dbReference type="SAM" id="MobiDB-lite"/>
    </source>
</evidence>
<accession>A0A0G2JBD1</accession>
<dbReference type="VEuPathDB" id="FungiDB:EMCG_07039"/>
<feature type="domain" description="Protein kinase" evidence="8">
    <location>
        <begin position="65"/>
        <end position="399"/>
    </location>
</feature>
<dbReference type="PANTHER" id="PTHR24058:SF28">
    <property type="entry name" value="SERINE_THREONINE-PROTEIN KINASE MINIBRAIN"/>
    <property type="match status" value="1"/>
</dbReference>
<evidence type="ECO:0000256" key="3">
    <source>
        <dbReference type="ARBA" id="ARBA00022741"/>
    </source>
</evidence>
<dbReference type="SUPFAM" id="SSF56112">
    <property type="entry name" value="Protein kinase-like (PK-like)"/>
    <property type="match status" value="1"/>
</dbReference>
<gene>
    <name evidence="9" type="ORF">EMCG_07039</name>
</gene>
<evidence type="ECO:0000259" key="8">
    <source>
        <dbReference type="PROSITE" id="PS50011"/>
    </source>
</evidence>
<protein>
    <recommendedName>
        <fullName evidence="8">Protein kinase domain-containing protein</fullName>
    </recommendedName>
</protein>
<keyword evidence="5 6" id="KW-0067">ATP-binding</keyword>
<dbReference type="GO" id="GO:0005524">
    <property type="term" value="F:ATP binding"/>
    <property type="evidence" value="ECO:0007669"/>
    <property type="project" value="UniProtKB-UniRule"/>
</dbReference>
<keyword evidence="4" id="KW-0418">Kinase</keyword>
<dbReference type="InterPro" id="IPR017441">
    <property type="entry name" value="Protein_kinase_ATP_BS"/>
</dbReference>
<evidence type="ECO:0000256" key="6">
    <source>
        <dbReference type="PROSITE-ProRule" id="PRU10141"/>
    </source>
</evidence>
<dbReference type="InterPro" id="IPR011009">
    <property type="entry name" value="Kinase-like_dom_sf"/>
</dbReference>
<sequence>MATTPKAAPQNPNGDDTADFGVWVSTEEEEMDLEEYSESWHQYNRKHFEHIFYPICLGEVLNERYLVEHKLGFGSFSTVWMAHDLQAKVDVALKIMASGWPDNEIDIQDEILQKVQDTSHLVTYLTTFLLRGNNCEHRVLVFPLKGPCFDPLILKRMAMATRMSAAKQLLEALENLHEAGIVHRDLNTRNCMWGMVPIHNLSRRAKYEVLGLPLKQIIPDPGLWKKGELVQALEVPVNLLTEEVYLGDFGLAMKVGDPVIQRGSPPIEFCSPERLHGKEPSFACDMWSYMVIFAELYFNGCPPFFSFSASGIITSIVKSLGPLPTQWKGQCSRPGALDSWYDQGIAPDPKYDLASRIAYFCPEADPIERKHVESIMSKMFVYCPEKRLTATQLLRDPSFRAIMDYYGC</sequence>
<keyword evidence="2" id="KW-0808">Transferase</keyword>
<dbReference type="Pfam" id="PF07714">
    <property type="entry name" value="PK_Tyr_Ser-Thr"/>
    <property type="match status" value="1"/>
</dbReference>
<dbReference type="PROSITE" id="PS00107">
    <property type="entry name" value="PROTEIN_KINASE_ATP"/>
    <property type="match status" value="1"/>
</dbReference>
<dbReference type="EMBL" id="LCZI01000296">
    <property type="protein sequence ID" value="KKZ67271.1"/>
    <property type="molecule type" value="Genomic_DNA"/>
</dbReference>
<feature type="binding site" evidence="6">
    <location>
        <position position="94"/>
    </location>
    <ligand>
        <name>ATP</name>
        <dbReference type="ChEBI" id="CHEBI:30616"/>
    </ligand>
</feature>
<dbReference type="AlphaFoldDB" id="A0A0G2JBD1"/>
<evidence type="ECO:0000313" key="10">
    <source>
        <dbReference type="Proteomes" id="UP000034164"/>
    </source>
</evidence>
<dbReference type="PROSITE" id="PS50011">
    <property type="entry name" value="PROTEIN_KINASE_DOM"/>
    <property type="match status" value="1"/>
</dbReference>
<reference evidence="10" key="1">
    <citation type="journal article" date="2015" name="PLoS Genet.">
        <title>The dynamic genome and transcriptome of the human fungal pathogen Blastomyces and close relative Emmonsia.</title>
        <authorList>
            <person name="Munoz J.F."/>
            <person name="Gauthier G.M."/>
            <person name="Desjardins C.A."/>
            <person name="Gallo J.E."/>
            <person name="Holder J."/>
            <person name="Sullivan T.D."/>
            <person name="Marty A.J."/>
            <person name="Carmen J.C."/>
            <person name="Chen Z."/>
            <person name="Ding L."/>
            <person name="Gujja S."/>
            <person name="Magrini V."/>
            <person name="Misas E."/>
            <person name="Mitreva M."/>
            <person name="Priest M."/>
            <person name="Saif S."/>
            <person name="Whiston E.A."/>
            <person name="Young S."/>
            <person name="Zeng Q."/>
            <person name="Goldman W.E."/>
            <person name="Mardis E.R."/>
            <person name="Taylor J.W."/>
            <person name="McEwen J.G."/>
            <person name="Clay O.K."/>
            <person name="Klein B.S."/>
            <person name="Cuomo C.A."/>
        </authorList>
    </citation>
    <scope>NUCLEOTIDE SEQUENCE [LARGE SCALE GENOMIC DNA]</scope>
    <source>
        <strain evidence="10">UAMH 3008</strain>
    </source>
</reference>
<evidence type="ECO:0000256" key="2">
    <source>
        <dbReference type="ARBA" id="ARBA00022679"/>
    </source>
</evidence>
<dbReference type="Gene3D" id="3.30.200.20">
    <property type="entry name" value="Phosphorylase Kinase, domain 1"/>
    <property type="match status" value="1"/>
</dbReference>
<dbReference type="InterPro" id="IPR000719">
    <property type="entry name" value="Prot_kinase_dom"/>
</dbReference>
<dbReference type="PANTHER" id="PTHR24058">
    <property type="entry name" value="DUAL SPECIFICITY PROTEIN KINASE"/>
    <property type="match status" value="1"/>
</dbReference>